<proteinExistence type="predicted"/>
<feature type="compositionally biased region" description="Acidic residues" evidence="1">
    <location>
        <begin position="112"/>
        <end position="123"/>
    </location>
</feature>
<dbReference type="AlphaFoldDB" id="A0A165MCR4"/>
<keyword evidence="2" id="KW-0472">Membrane</keyword>
<feature type="transmembrane region" description="Helical" evidence="2">
    <location>
        <begin position="25"/>
        <end position="46"/>
    </location>
</feature>
<evidence type="ECO:0000256" key="2">
    <source>
        <dbReference type="SAM" id="Phobius"/>
    </source>
</evidence>
<reference evidence="3 4" key="1">
    <citation type="journal article" date="2016" name="Mol. Biol. Evol.">
        <title>Comparative Genomics of Early-Diverging Mushroom-Forming Fungi Provides Insights into the Origins of Lignocellulose Decay Capabilities.</title>
        <authorList>
            <person name="Nagy L.G."/>
            <person name="Riley R."/>
            <person name="Tritt A."/>
            <person name="Adam C."/>
            <person name="Daum C."/>
            <person name="Floudas D."/>
            <person name="Sun H."/>
            <person name="Yadav J.S."/>
            <person name="Pangilinan J."/>
            <person name="Larsson K.H."/>
            <person name="Matsuura K."/>
            <person name="Barry K."/>
            <person name="Labutti K."/>
            <person name="Kuo R."/>
            <person name="Ohm R.A."/>
            <person name="Bhattacharya S.S."/>
            <person name="Shirouzu T."/>
            <person name="Yoshinaga Y."/>
            <person name="Martin F.M."/>
            <person name="Grigoriev I.V."/>
            <person name="Hibbett D.S."/>
        </authorList>
    </citation>
    <scope>NUCLEOTIDE SEQUENCE [LARGE SCALE GENOMIC DNA]</scope>
    <source>
        <strain evidence="3 4">L-15889</strain>
    </source>
</reference>
<name>A0A165MCR4_9APHY</name>
<evidence type="ECO:0000313" key="4">
    <source>
        <dbReference type="Proteomes" id="UP000076727"/>
    </source>
</evidence>
<dbReference type="OrthoDB" id="2756573at2759"/>
<keyword evidence="2" id="KW-1133">Transmembrane helix</keyword>
<accession>A0A165MCR4</accession>
<feature type="transmembrane region" description="Helical" evidence="2">
    <location>
        <begin position="52"/>
        <end position="70"/>
    </location>
</feature>
<protein>
    <submittedName>
        <fullName evidence="3">Uncharacterized protein</fullName>
    </submittedName>
</protein>
<dbReference type="EMBL" id="KV429104">
    <property type="protein sequence ID" value="KZT65510.1"/>
    <property type="molecule type" value="Genomic_DNA"/>
</dbReference>
<evidence type="ECO:0000313" key="3">
    <source>
        <dbReference type="EMBL" id="KZT65510.1"/>
    </source>
</evidence>
<feature type="region of interest" description="Disordered" evidence="1">
    <location>
        <begin position="108"/>
        <end position="136"/>
    </location>
</feature>
<sequence length="136" mass="14692">MEGLRAIFDKKPSLSTILLTDATKYFCVLFIMNALSAVLTICNTRVNVTSTYIIMLTDVLTTVLLSRMLLNLRRVVHRDVYASAATDTSLSLHFGDAVQSQAIDISLNPVTDEGDHDSGDDDAAPAGAQEEADTSP</sequence>
<evidence type="ECO:0000256" key="1">
    <source>
        <dbReference type="SAM" id="MobiDB-lite"/>
    </source>
</evidence>
<dbReference type="Proteomes" id="UP000076727">
    <property type="component" value="Unassembled WGS sequence"/>
</dbReference>
<gene>
    <name evidence="3" type="ORF">DAEQUDRAFT_521340</name>
</gene>
<keyword evidence="2" id="KW-0812">Transmembrane</keyword>
<organism evidence="3 4">
    <name type="scientific">Daedalea quercina L-15889</name>
    <dbReference type="NCBI Taxonomy" id="1314783"/>
    <lineage>
        <taxon>Eukaryota</taxon>
        <taxon>Fungi</taxon>
        <taxon>Dikarya</taxon>
        <taxon>Basidiomycota</taxon>
        <taxon>Agaricomycotina</taxon>
        <taxon>Agaricomycetes</taxon>
        <taxon>Polyporales</taxon>
        <taxon>Fomitopsis</taxon>
    </lineage>
</organism>
<keyword evidence="4" id="KW-1185">Reference proteome</keyword>